<dbReference type="Proteomes" id="UP000774935">
    <property type="component" value="Unassembled WGS sequence"/>
</dbReference>
<proteinExistence type="predicted"/>
<reference evidence="2 3" key="1">
    <citation type="submission" date="2021-07" db="EMBL/GenBank/DDBJ databases">
        <authorList>
            <person name="Kim M.K."/>
        </authorList>
    </citation>
    <scope>NUCLEOTIDE SEQUENCE [LARGE SCALE GENOMIC DNA]</scope>
    <source>
        <strain evidence="2 3">HLY7-15</strain>
    </source>
</reference>
<feature type="compositionally biased region" description="Basic and acidic residues" evidence="1">
    <location>
        <begin position="23"/>
        <end position="33"/>
    </location>
</feature>
<evidence type="ECO:0000313" key="2">
    <source>
        <dbReference type="EMBL" id="MBW3363426.1"/>
    </source>
</evidence>
<gene>
    <name evidence="2" type="ORF">KYK27_00095</name>
</gene>
<sequence>MRNVSVFGLSAFDLLRCRQAARGTREARKQQRDARRRGLLAVRAPKPTIEQ</sequence>
<name>A0ABS6X8K5_9BACT</name>
<keyword evidence="3" id="KW-1185">Reference proteome</keyword>
<dbReference type="EMBL" id="JAHWXQ010000001">
    <property type="protein sequence ID" value="MBW3363426.1"/>
    <property type="molecule type" value="Genomic_DNA"/>
</dbReference>
<accession>A0ABS6X8K5</accession>
<evidence type="ECO:0000313" key="3">
    <source>
        <dbReference type="Proteomes" id="UP000774935"/>
    </source>
</evidence>
<feature type="region of interest" description="Disordered" evidence="1">
    <location>
        <begin position="22"/>
        <end position="51"/>
    </location>
</feature>
<dbReference type="RefSeq" id="WP_199108051.1">
    <property type="nucleotide sequence ID" value="NZ_JAHWXQ010000001.1"/>
</dbReference>
<organism evidence="2 3">
    <name type="scientific">Pontibacter populi</name>
    <dbReference type="NCBI Taxonomy" id="890055"/>
    <lineage>
        <taxon>Bacteria</taxon>
        <taxon>Pseudomonadati</taxon>
        <taxon>Bacteroidota</taxon>
        <taxon>Cytophagia</taxon>
        <taxon>Cytophagales</taxon>
        <taxon>Hymenobacteraceae</taxon>
        <taxon>Pontibacter</taxon>
    </lineage>
</organism>
<protein>
    <submittedName>
        <fullName evidence="2">Uncharacterized protein</fullName>
    </submittedName>
</protein>
<evidence type="ECO:0000256" key="1">
    <source>
        <dbReference type="SAM" id="MobiDB-lite"/>
    </source>
</evidence>
<comment type="caution">
    <text evidence="2">The sequence shown here is derived from an EMBL/GenBank/DDBJ whole genome shotgun (WGS) entry which is preliminary data.</text>
</comment>